<accession>A0A372LTN8</accession>
<dbReference type="EMBL" id="QVTE01000001">
    <property type="protein sequence ID" value="RFU71553.1"/>
    <property type="molecule type" value="Genomic_DNA"/>
</dbReference>
<dbReference type="AlphaFoldDB" id="A0A372LTN8"/>
<evidence type="ECO:0000313" key="2">
    <source>
        <dbReference type="EMBL" id="RFU71553.1"/>
    </source>
</evidence>
<evidence type="ECO:0008006" key="4">
    <source>
        <dbReference type="Google" id="ProtNLM"/>
    </source>
</evidence>
<evidence type="ECO:0000256" key="1">
    <source>
        <dbReference type="SAM" id="Phobius"/>
    </source>
</evidence>
<reference evidence="2 3" key="1">
    <citation type="submission" date="2018-08" db="EMBL/GenBank/DDBJ databases">
        <title>Bacillus chawlae sp. nov., Bacillus glennii sp. nov., and Bacillus saganii sp. nov. Isolated from the Vehicle Assembly Building at Kennedy Space Center where the Viking Spacecraft were Assembled.</title>
        <authorList>
            <person name="Seuylemezian A."/>
            <person name="Vaishampayan P."/>
        </authorList>
    </citation>
    <scope>NUCLEOTIDE SEQUENCE [LARGE SCALE GENOMIC DNA]</scope>
    <source>
        <strain evidence="2 3">V47-23a</strain>
    </source>
</reference>
<gene>
    <name evidence="2" type="ORF">D0469_00115</name>
</gene>
<sequence length="161" mass="18407">MKSQRYFPGIVLTGFGLYFFLEKTKPAVLPELFTWPTLLCIVGIAFLGQAYFAKDHESILPGTIFTGIGLHFHAAARFSEWPQHTGMFITIISLGFMLRARKTNTGMMYGILLFIISMIILFYDRLVNWLGVLETGVSAIWKFWPLLLIAIGFYLLFLKKK</sequence>
<feature type="transmembrane region" description="Helical" evidence="1">
    <location>
        <begin position="5"/>
        <end position="21"/>
    </location>
</feature>
<evidence type="ECO:0000313" key="3">
    <source>
        <dbReference type="Proteomes" id="UP000264541"/>
    </source>
</evidence>
<keyword evidence="1" id="KW-1133">Transmembrane helix</keyword>
<feature type="transmembrane region" description="Helical" evidence="1">
    <location>
        <begin position="33"/>
        <end position="52"/>
    </location>
</feature>
<organism evidence="2 3">
    <name type="scientific">Peribacillus saganii</name>
    <dbReference type="NCBI Taxonomy" id="2303992"/>
    <lineage>
        <taxon>Bacteria</taxon>
        <taxon>Bacillati</taxon>
        <taxon>Bacillota</taxon>
        <taxon>Bacilli</taxon>
        <taxon>Bacillales</taxon>
        <taxon>Bacillaceae</taxon>
        <taxon>Peribacillus</taxon>
    </lineage>
</organism>
<keyword evidence="1" id="KW-0812">Transmembrane</keyword>
<dbReference type="OrthoDB" id="2989824at2"/>
<name>A0A372LTN8_9BACI</name>
<keyword evidence="3" id="KW-1185">Reference proteome</keyword>
<keyword evidence="1" id="KW-0472">Membrane</keyword>
<proteinExistence type="predicted"/>
<dbReference type="RefSeq" id="WP_117324629.1">
    <property type="nucleotide sequence ID" value="NZ_QVTE01000001.1"/>
</dbReference>
<feature type="transmembrane region" description="Helical" evidence="1">
    <location>
        <begin position="107"/>
        <end position="127"/>
    </location>
</feature>
<comment type="caution">
    <text evidence="2">The sequence shown here is derived from an EMBL/GenBank/DDBJ whole genome shotgun (WGS) entry which is preliminary data.</text>
</comment>
<feature type="transmembrane region" description="Helical" evidence="1">
    <location>
        <begin position="81"/>
        <end position="100"/>
    </location>
</feature>
<feature type="transmembrane region" description="Helical" evidence="1">
    <location>
        <begin position="139"/>
        <end position="158"/>
    </location>
</feature>
<protein>
    <recommendedName>
        <fullName evidence="4">DUF5668 domain-containing protein</fullName>
    </recommendedName>
</protein>
<dbReference type="Proteomes" id="UP000264541">
    <property type="component" value="Unassembled WGS sequence"/>
</dbReference>